<dbReference type="InterPro" id="IPR019734">
    <property type="entry name" value="TPR_rpt"/>
</dbReference>
<evidence type="ECO:0000256" key="2">
    <source>
        <dbReference type="ARBA" id="ARBA00022803"/>
    </source>
</evidence>
<evidence type="ECO:0000256" key="3">
    <source>
        <dbReference type="PROSITE-ProRule" id="PRU00339"/>
    </source>
</evidence>
<gene>
    <name evidence="4" type="ORF">SAMN04489735_102157</name>
</gene>
<organism evidence="4 5">
    <name type="scientific">Aneurinibacillus thermoaerophilus</name>
    <dbReference type="NCBI Taxonomy" id="143495"/>
    <lineage>
        <taxon>Bacteria</taxon>
        <taxon>Bacillati</taxon>
        <taxon>Bacillota</taxon>
        <taxon>Bacilli</taxon>
        <taxon>Bacillales</taxon>
        <taxon>Paenibacillaceae</taxon>
        <taxon>Aneurinibacillus group</taxon>
        <taxon>Aneurinibacillus</taxon>
    </lineage>
</organism>
<dbReference type="Gene3D" id="1.25.40.10">
    <property type="entry name" value="Tetratricopeptide repeat domain"/>
    <property type="match status" value="2"/>
</dbReference>
<dbReference type="PANTHER" id="PTHR44858:SF1">
    <property type="entry name" value="UDP-N-ACETYLGLUCOSAMINE--PEPTIDE N-ACETYLGLUCOSAMINYLTRANSFERASE SPINDLY-RELATED"/>
    <property type="match status" value="1"/>
</dbReference>
<dbReference type="OrthoDB" id="2370959at2"/>
<sequence length="467" mass="53202">MLLSHYFAALKDRLNLIEQQMETASEGDRNQLYCEVLKLRQISDRIVEEWLSFEDRLIKVQRMFEEAEDASVSSQLHDVTAEEETEEEIYLPYTLAATFRQGQGYFTLSMYHEAVESFSKVLEEAPDVAVARLYLAFGFLMSGRLDVAYRQFHLLTETCVHPFICAASYNAMGCIAMMEGNPEQGLGWFEQALGAFDQFADARYNQALALCHLGRYEEAIQTARPLLRGTAPDVDVLLLLGACCAKSHRFDEAYTLLQRAEALAYQGKQHQAIARIYEQTGKFEEAARCYREMLPASRADASVWHGLGWSLWQSGQKEQALACMKRALTLSPDQPDYACSYAWILLCEGEAERAWKVFEQTARKYQHPLARAGMVETLLKQHHFVVAEEIISNLSEDQNAHIRALGQYLKGRLLLMQGKREEALEYFSLSHRAGVIRESGLYAGLLHYADGAHEEAYERWKEFIPAP</sequence>
<evidence type="ECO:0000256" key="1">
    <source>
        <dbReference type="ARBA" id="ARBA00022737"/>
    </source>
</evidence>
<dbReference type="SMART" id="SM00028">
    <property type="entry name" value="TPR"/>
    <property type="match status" value="7"/>
</dbReference>
<keyword evidence="2 3" id="KW-0802">TPR repeat</keyword>
<evidence type="ECO:0000313" key="4">
    <source>
        <dbReference type="EMBL" id="SDH36652.1"/>
    </source>
</evidence>
<keyword evidence="1" id="KW-0677">Repeat</keyword>
<dbReference type="Proteomes" id="UP000198956">
    <property type="component" value="Unassembled WGS sequence"/>
</dbReference>
<dbReference type="PROSITE" id="PS50005">
    <property type="entry name" value="TPR"/>
    <property type="match status" value="2"/>
</dbReference>
<name>A0A1G8BU17_ANETH</name>
<protein>
    <submittedName>
        <fullName evidence="4">Flp pilus assembly protein TadD, contains TPR repeats</fullName>
    </submittedName>
</protein>
<dbReference type="Pfam" id="PF13432">
    <property type="entry name" value="TPR_16"/>
    <property type="match status" value="1"/>
</dbReference>
<dbReference type="InterPro" id="IPR050498">
    <property type="entry name" value="Ycf3"/>
</dbReference>
<evidence type="ECO:0000313" key="5">
    <source>
        <dbReference type="Proteomes" id="UP000198956"/>
    </source>
</evidence>
<dbReference type="RefSeq" id="WP_091260720.1">
    <property type="nucleotide sequence ID" value="NZ_FNDE01000021.1"/>
</dbReference>
<dbReference type="InterPro" id="IPR011990">
    <property type="entry name" value="TPR-like_helical_dom_sf"/>
</dbReference>
<dbReference type="AlphaFoldDB" id="A0A1G8BU17"/>
<dbReference type="Pfam" id="PF12895">
    <property type="entry name" value="ANAPC3"/>
    <property type="match status" value="1"/>
</dbReference>
<feature type="repeat" description="TPR" evidence="3">
    <location>
        <begin position="301"/>
        <end position="334"/>
    </location>
</feature>
<feature type="repeat" description="TPR" evidence="3">
    <location>
        <begin position="95"/>
        <end position="128"/>
    </location>
</feature>
<proteinExistence type="predicted"/>
<dbReference type="SUPFAM" id="SSF48452">
    <property type="entry name" value="TPR-like"/>
    <property type="match status" value="1"/>
</dbReference>
<dbReference type="PANTHER" id="PTHR44858">
    <property type="entry name" value="TETRATRICOPEPTIDE REPEAT PROTEIN 6"/>
    <property type="match status" value="1"/>
</dbReference>
<reference evidence="4 5" key="1">
    <citation type="submission" date="2016-10" db="EMBL/GenBank/DDBJ databases">
        <authorList>
            <person name="de Groot N.N."/>
        </authorList>
    </citation>
    <scope>NUCLEOTIDE SEQUENCE [LARGE SCALE GENOMIC DNA]</scope>
    <source>
        <strain evidence="4 5">L 420-91</strain>
    </source>
</reference>
<accession>A0A1G8BU17</accession>
<dbReference type="EMBL" id="FNDE01000021">
    <property type="protein sequence ID" value="SDH36652.1"/>
    <property type="molecule type" value="Genomic_DNA"/>
</dbReference>